<organismHost>
    <name type="scientific">Pseudomonas chlororaphis</name>
    <dbReference type="NCBI Taxonomy" id="587753"/>
</organismHost>
<reference evidence="1 2" key="1">
    <citation type="journal article" date="2008" name="Virology">
        <title>Characterization of Pseudomonas chlororaphis myovirus 201varphi2-1 via genomic sequencing, mass spectrometry, and electron microscopy.</title>
        <authorList>
            <person name="Thomas J.A."/>
            <person name="Rolando M.R."/>
            <person name="Carroll C.A."/>
            <person name="Shen P.S."/>
            <person name="Belnap D.M."/>
            <person name="Weintraub S.T."/>
            <person name="Serwer P."/>
            <person name="Hardies S.C."/>
        </authorList>
    </citation>
    <scope>NUCLEOTIDE SEQUENCE</scope>
</reference>
<keyword evidence="2" id="KW-1185">Reference proteome</keyword>
<evidence type="ECO:0000313" key="1">
    <source>
        <dbReference type="EMBL" id="ABY62910.1"/>
    </source>
</evidence>
<evidence type="ECO:0000313" key="2">
    <source>
        <dbReference type="Proteomes" id="UP000002421"/>
    </source>
</evidence>
<dbReference type="RefSeq" id="YP_001956802.1">
    <property type="nucleotide sequence ID" value="NC_010821.1"/>
</dbReference>
<dbReference type="EMBL" id="EU197055">
    <property type="protein sequence ID" value="ABY62910.1"/>
    <property type="molecule type" value="Genomic_DNA"/>
</dbReference>
<dbReference type="KEGG" id="vg:6372360"/>
<accession>B3FK52</accession>
<protein>
    <submittedName>
        <fullName evidence="1">Uncharacterized protein</fullName>
    </submittedName>
</protein>
<dbReference type="Proteomes" id="UP000002421">
    <property type="component" value="Segment"/>
</dbReference>
<proteinExistence type="predicted"/>
<name>B3FK52_BP201</name>
<sequence length="119" mass="13633">MYGDKLGLVELLGDKVGLSVSDINDSMIAYFEYNYFNCPFTFSDKDIVDQYFMGDPMGYDLLYAVNARFPEINAYIPDGVKSIRYARTLKDGFYLICEPDDEHVTDVRLNPLHQTFSEG</sequence>
<organism evidence="1 2">
    <name type="scientific">Pseudomonas phage 201phi2-1</name>
    <name type="common">Pseudomonas chlororaphis phage 201phi2-1</name>
    <dbReference type="NCBI Taxonomy" id="198110"/>
    <lineage>
        <taxon>Viruses</taxon>
        <taxon>Duplodnaviria</taxon>
        <taxon>Heunggongvirae</taxon>
        <taxon>Uroviricota</taxon>
        <taxon>Caudoviricetes</taxon>
        <taxon>Chimalliviridae</taxon>
        <taxon>Serwervirus</taxon>
        <taxon>Serwervirus 201phi21</taxon>
    </lineage>
</organism>
<gene>
    <name evidence="1" type="ORF">201phi2-1p077</name>
</gene>